<reference evidence="3 4" key="1">
    <citation type="submission" date="2018-12" db="EMBL/GenBank/DDBJ databases">
        <title>Draft genome sequence of Embleya hyalina NBRC 13850T.</title>
        <authorList>
            <person name="Komaki H."/>
            <person name="Hosoyama A."/>
            <person name="Kimura A."/>
            <person name="Ichikawa N."/>
            <person name="Tamura T."/>
        </authorList>
    </citation>
    <scope>NUCLEOTIDE SEQUENCE [LARGE SCALE GENOMIC DNA]</scope>
    <source>
        <strain evidence="3 4">NBRC 13850</strain>
    </source>
</reference>
<dbReference type="EMBL" id="BIFH01000053">
    <property type="protein sequence ID" value="GCE01854.1"/>
    <property type="molecule type" value="Genomic_DNA"/>
</dbReference>
<dbReference type="Proteomes" id="UP000286931">
    <property type="component" value="Unassembled WGS sequence"/>
</dbReference>
<dbReference type="Gene3D" id="1.10.10.2910">
    <property type="match status" value="1"/>
</dbReference>
<dbReference type="InterPro" id="IPR010359">
    <property type="entry name" value="IrrE_HExxH"/>
</dbReference>
<dbReference type="OrthoDB" id="9794834at2"/>
<dbReference type="PANTHER" id="PTHR43236">
    <property type="entry name" value="ANTITOXIN HIGA1"/>
    <property type="match status" value="1"/>
</dbReference>
<evidence type="ECO:0000313" key="3">
    <source>
        <dbReference type="EMBL" id="GCE01854.1"/>
    </source>
</evidence>
<evidence type="ECO:0000313" key="4">
    <source>
        <dbReference type="Proteomes" id="UP000286931"/>
    </source>
</evidence>
<accession>A0A401Z4T4</accession>
<keyword evidence="4" id="KW-1185">Reference proteome</keyword>
<evidence type="ECO:0000256" key="1">
    <source>
        <dbReference type="SAM" id="MobiDB-lite"/>
    </source>
</evidence>
<dbReference type="PANTHER" id="PTHR43236:SF1">
    <property type="entry name" value="BLL7220 PROTEIN"/>
    <property type="match status" value="1"/>
</dbReference>
<dbReference type="InterPro" id="IPR052345">
    <property type="entry name" value="Rad_response_metalloprotease"/>
</dbReference>
<sequence>MSWGEAHGIAMIAAAHAHEDLKVRRDDYVDVFAALRAAGVEVMAQKLGPLLGLYVAADDHGPACLLNTGLAETDLRHTLAHELGHHVLGHGTTLDHDADRRWGRWGEDWPEHEKAAEAFASWFLMPLPAVRAACARIGVQRPSDPAEVYQIARWLGTPYATTVRHLVRVKSIGGAVERRWAGIAPAGLKSLLAHGCGFSSRAHVHTLGPGAHEGHARVGTGDLLWLDFPGTWDAVPRGLTCEDPFDGAQLPWGEAGFDGGRALWVTEDLDTTSALTATAGGGETFRITVSPTPRRRGSDHFWPS</sequence>
<comment type="caution">
    <text evidence="3">The sequence shown here is derived from an EMBL/GenBank/DDBJ whole genome shotgun (WGS) entry which is preliminary data.</text>
</comment>
<evidence type="ECO:0000259" key="2">
    <source>
        <dbReference type="Pfam" id="PF06114"/>
    </source>
</evidence>
<proteinExistence type="predicted"/>
<organism evidence="3 4">
    <name type="scientific">Embleya hyalina</name>
    <dbReference type="NCBI Taxonomy" id="516124"/>
    <lineage>
        <taxon>Bacteria</taxon>
        <taxon>Bacillati</taxon>
        <taxon>Actinomycetota</taxon>
        <taxon>Actinomycetes</taxon>
        <taxon>Kitasatosporales</taxon>
        <taxon>Streptomycetaceae</taxon>
        <taxon>Embleya</taxon>
    </lineage>
</organism>
<dbReference type="Pfam" id="PF06114">
    <property type="entry name" value="Peptidase_M78"/>
    <property type="match status" value="1"/>
</dbReference>
<dbReference type="AlphaFoldDB" id="A0A401Z4T4"/>
<feature type="region of interest" description="Disordered" evidence="1">
    <location>
        <begin position="284"/>
        <end position="304"/>
    </location>
</feature>
<feature type="domain" description="IrrE N-terminal-like" evidence="2">
    <location>
        <begin position="37"/>
        <end position="133"/>
    </location>
</feature>
<protein>
    <recommendedName>
        <fullName evidence="2">IrrE N-terminal-like domain-containing protein</fullName>
    </recommendedName>
</protein>
<dbReference type="RefSeq" id="WP_126643427.1">
    <property type="nucleotide sequence ID" value="NZ_BIFH01000053.1"/>
</dbReference>
<gene>
    <name evidence="3" type="ORF">EHYA_09628</name>
</gene>
<name>A0A401Z4T4_9ACTN</name>